<evidence type="ECO:0008006" key="3">
    <source>
        <dbReference type="Google" id="ProtNLM"/>
    </source>
</evidence>
<gene>
    <name evidence="1" type="ORF">OIK44_01480</name>
</gene>
<protein>
    <recommendedName>
        <fullName evidence="3">PhiE125 gp8 family phage protein</fullName>
    </recommendedName>
</protein>
<organism evidence="1 2">
    <name type="scientific">Janthinobacterium fluminis</name>
    <dbReference type="NCBI Taxonomy" id="2987524"/>
    <lineage>
        <taxon>Bacteria</taxon>
        <taxon>Pseudomonadati</taxon>
        <taxon>Pseudomonadota</taxon>
        <taxon>Betaproteobacteria</taxon>
        <taxon>Burkholderiales</taxon>
        <taxon>Oxalobacteraceae</taxon>
        <taxon>Janthinobacterium</taxon>
    </lineage>
</organism>
<dbReference type="Proteomes" id="UP001221208">
    <property type="component" value="Unassembled WGS sequence"/>
</dbReference>
<evidence type="ECO:0000313" key="2">
    <source>
        <dbReference type="Proteomes" id="UP001221208"/>
    </source>
</evidence>
<dbReference type="EMBL" id="JAQQXR010000001">
    <property type="protein sequence ID" value="MDC8756257.1"/>
    <property type="molecule type" value="Genomic_DNA"/>
</dbReference>
<comment type="caution">
    <text evidence="1">The sequence shown here is derived from an EMBL/GenBank/DDBJ whole genome shotgun (WGS) entry which is preliminary data.</text>
</comment>
<reference evidence="1 2" key="1">
    <citation type="submission" date="2022-10" db="EMBL/GenBank/DDBJ databases">
        <title>Janthinobacterium sp. hw3 Genome sequencing.</title>
        <authorList>
            <person name="Park S."/>
        </authorList>
    </citation>
    <scope>NUCLEOTIDE SEQUENCE [LARGE SCALE GENOMIC DNA]</scope>
    <source>
        <strain evidence="2">hw3</strain>
    </source>
</reference>
<name>A0ABT5JU50_9BURK</name>
<sequence>MTKIQTVAPTELAVDLAAARANMRIDGDHMDGLLTLWLKGIIMVLEHEIDQCIMEQTWAVRLDVFPGISPWSVGGTDSGRVSAAIALPHPVLAVTSVKYLDIAGVEQTLAPSAYKLVVQRYQSYLIPKLGTRWPATANEADAVVVSVQCGYGSTSASTPENVQLYILAKLVEQFDPATRLERDTVQSVFIDRLLDACRSYV</sequence>
<keyword evidence="2" id="KW-1185">Reference proteome</keyword>
<dbReference type="NCBIfam" id="TIGR02215">
    <property type="entry name" value="phage_chp_gp8"/>
    <property type="match status" value="1"/>
</dbReference>
<accession>A0ABT5JU50</accession>
<dbReference type="InterPro" id="IPR011738">
    <property type="entry name" value="Phage_CHP"/>
</dbReference>
<dbReference type="RefSeq" id="WP_273668883.1">
    <property type="nucleotide sequence ID" value="NZ_JAQQXR010000001.1"/>
</dbReference>
<proteinExistence type="predicted"/>
<evidence type="ECO:0000313" key="1">
    <source>
        <dbReference type="EMBL" id="MDC8756257.1"/>
    </source>
</evidence>